<dbReference type="InterPro" id="IPR017438">
    <property type="entry name" value="ATP-NAD_kinase_N"/>
</dbReference>
<dbReference type="GO" id="GO:0046512">
    <property type="term" value="P:sphingosine biosynthetic process"/>
    <property type="evidence" value="ECO:0007669"/>
    <property type="project" value="TreeGrafter"/>
</dbReference>
<feature type="domain" description="DAGKc" evidence="8">
    <location>
        <begin position="108"/>
        <end position="250"/>
    </location>
</feature>
<evidence type="ECO:0000313" key="9">
    <source>
        <dbReference type="EMBL" id="KAK4278402.1"/>
    </source>
</evidence>
<evidence type="ECO:0000256" key="4">
    <source>
        <dbReference type="ARBA" id="ARBA00022777"/>
    </source>
</evidence>
<name>A0AAE1TAB4_9FABA</name>
<proteinExistence type="predicted"/>
<evidence type="ECO:0000256" key="2">
    <source>
        <dbReference type="ARBA" id="ARBA00022679"/>
    </source>
</evidence>
<organism evidence="9 10">
    <name type="scientific">Acacia crassicarpa</name>
    <name type="common">northern wattle</name>
    <dbReference type="NCBI Taxonomy" id="499986"/>
    <lineage>
        <taxon>Eukaryota</taxon>
        <taxon>Viridiplantae</taxon>
        <taxon>Streptophyta</taxon>
        <taxon>Embryophyta</taxon>
        <taxon>Tracheophyta</taxon>
        <taxon>Spermatophyta</taxon>
        <taxon>Magnoliopsida</taxon>
        <taxon>eudicotyledons</taxon>
        <taxon>Gunneridae</taxon>
        <taxon>Pentapetalae</taxon>
        <taxon>rosids</taxon>
        <taxon>fabids</taxon>
        <taxon>Fabales</taxon>
        <taxon>Fabaceae</taxon>
        <taxon>Caesalpinioideae</taxon>
        <taxon>mimosoid clade</taxon>
        <taxon>Acacieae</taxon>
        <taxon>Acacia</taxon>
    </lineage>
</organism>
<dbReference type="GO" id="GO:0005524">
    <property type="term" value="F:ATP binding"/>
    <property type="evidence" value="ECO:0007669"/>
    <property type="project" value="UniProtKB-KW"/>
</dbReference>
<dbReference type="Gene3D" id="3.40.50.10330">
    <property type="entry name" value="Probable inorganic polyphosphate/atp-NAD kinase, domain 1"/>
    <property type="match status" value="1"/>
</dbReference>
<evidence type="ECO:0000256" key="1">
    <source>
        <dbReference type="ARBA" id="ARBA00004148"/>
    </source>
</evidence>
<dbReference type="GO" id="GO:0009705">
    <property type="term" value="C:plant-type vacuole membrane"/>
    <property type="evidence" value="ECO:0007669"/>
    <property type="project" value="UniProtKB-ARBA"/>
</dbReference>
<evidence type="ECO:0000313" key="10">
    <source>
        <dbReference type="Proteomes" id="UP001293593"/>
    </source>
</evidence>
<protein>
    <recommendedName>
        <fullName evidence="7">sphingosine kinase</fullName>
        <ecNumber evidence="7">2.7.1.91</ecNumber>
    </recommendedName>
</protein>
<gene>
    <name evidence="9" type="ORF">QN277_016254</name>
</gene>
<dbReference type="PANTHER" id="PTHR12358">
    <property type="entry name" value="SPHINGOSINE KINASE"/>
    <property type="match status" value="1"/>
</dbReference>
<dbReference type="InterPro" id="IPR016064">
    <property type="entry name" value="NAD/diacylglycerol_kinase_sf"/>
</dbReference>
<dbReference type="FunFam" id="3.40.50.10330:FF:000005">
    <property type="entry name" value="Sphingosine kinase 2"/>
    <property type="match status" value="1"/>
</dbReference>
<evidence type="ECO:0000256" key="6">
    <source>
        <dbReference type="ARBA" id="ARBA00023136"/>
    </source>
</evidence>
<dbReference type="Proteomes" id="UP001293593">
    <property type="component" value="Unassembled WGS sequence"/>
</dbReference>
<reference evidence="9" key="1">
    <citation type="submission" date="2023-10" db="EMBL/GenBank/DDBJ databases">
        <title>Chromosome-level genome of the transformable northern wattle, Acacia crassicarpa.</title>
        <authorList>
            <person name="Massaro I."/>
            <person name="Sinha N.R."/>
            <person name="Poethig S."/>
            <person name="Leichty A.R."/>
        </authorList>
    </citation>
    <scope>NUCLEOTIDE SEQUENCE</scope>
    <source>
        <strain evidence="9">Acra3RX</strain>
        <tissue evidence="9">Leaf</tissue>
    </source>
</reference>
<dbReference type="EC" id="2.7.1.91" evidence="7"/>
<accession>A0AAE1TAB4</accession>
<dbReference type="SUPFAM" id="SSF111331">
    <property type="entry name" value="NAD kinase/diacylglycerol kinase-like"/>
    <property type="match status" value="1"/>
</dbReference>
<dbReference type="PANTHER" id="PTHR12358:SF31">
    <property type="entry name" value="ACYLGLYCEROL KINASE, MITOCHONDRIAL"/>
    <property type="match status" value="1"/>
</dbReference>
<dbReference type="Pfam" id="PF19279">
    <property type="entry name" value="YegS_C"/>
    <property type="match status" value="1"/>
</dbReference>
<keyword evidence="5" id="KW-0067">ATP-binding</keyword>
<dbReference type="EMBL" id="JAWXYG010000003">
    <property type="protein sequence ID" value="KAK4278402.1"/>
    <property type="molecule type" value="Genomic_DNA"/>
</dbReference>
<dbReference type="PROSITE" id="PS50146">
    <property type="entry name" value="DAGK"/>
    <property type="match status" value="1"/>
</dbReference>
<evidence type="ECO:0000256" key="7">
    <source>
        <dbReference type="ARBA" id="ARBA00044037"/>
    </source>
</evidence>
<keyword evidence="2" id="KW-0808">Transferase</keyword>
<dbReference type="SMART" id="SM00046">
    <property type="entry name" value="DAGKc"/>
    <property type="match status" value="1"/>
</dbReference>
<dbReference type="InterPro" id="IPR045540">
    <property type="entry name" value="YegS/DAGK_C"/>
</dbReference>
<keyword evidence="4" id="KW-0418">Kinase</keyword>
<comment type="subcellular location">
    <subcellularLocation>
        <location evidence="1">Vacuole membrane</location>
        <topology evidence="1">Peripheral membrane protein</topology>
    </subcellularLocation>
</comment>
<dbReference type="GO" id="GO:0008481">
    <property type="term" value="F:sphingosine kinase activity"/>
    <property type="evidence" value="ECO:0007669"/>
    <property type="project" value="UniProtKB-EC"/>
</dbReference>
<dbReference type="InterPro" id="IPR001206">
    <property type="entry name" value="Diacylglycerol_kinase_cat_dom"/>
</dbReference>
<dbReference type="InterPro" id="IPR050187">
    <property type="entry name" value="Lipid_Phosphate_FormReg"/>
</dbReference>
<evidence type="ECO:0000256" key="3">
    <source>
        <dbReference type="ARBA" id="ARBA00022741"/>
    </source>
</evidence>
<dbReference type="Pfam" id="PF00781">
    <property type="entry name" value="DAGK_cat"/>
    <property type="match status" value="1"/>
</dbReference>
<evidence type="ECO:0000259" key="8">
    <source>
        <dbReference type="PROSITE" id="PS50146"/>
    </source>
</evidence>
<keyword evidence="10" id="KW-1185">Reference proteome</keyword>
<dbReference type="Gene3D" id="2.60.200.40">
    <property type="match status" value="1"/>
</dbReference>
<keyword evidence="3" id="KW-0547">Nucleotide-binding</keyword>
<sequence length="488" mass="54459">MDQSDHIPSIISERVIVDGIETPVALLADGRLRWTNGARRRCLLVEKEVLGFVTDGVNIKIKTILGAEDGCCRGSNKLVRKDFVFQPLSQESHMLWSQKLREYLDSLGRPKRLFIFLNPFGGNKTAPIVFRENVKPLLEDAEIQFTVQETKYQLHAKEVAHALDTSKYDGIICVSGDGILVEVINGLLERDDWETAIKIPIGVVPGGTGNGVAKSLLDSIGDPCTAVNAALTIVRGHKRSLDVATITQGETRFFSVLMLAWGLVADIDIESENYRWMGSARFDFYALNRIFHMRQYSGRISFVPAPGFETYGVPISNPAKSIRIDSNNTSIEVEPQRLRYRGPDINLENLSWRFINGPFISLWMNNVPWSSENVMAAPKAQFSDGYVDLVITKNCPRLHLLSAMSDMSNGGHVRSPYVMYLKVKALFLEPGPRLEEQEKGGIIDVDGEVLARGKGTYECDKKSLMTYDQLLVTVEQGLPRSRSLVVAH</sequence>
<comment type="caution">
    <text evidence="9">The sequence shown here is derived from an EMBL/GenBank/DDBJ whole genome shotgun (WGS) entry which is preliminary data.</text>
</comment>
<dbReference type="AlphaFoldDB" id="A0AAE1TAB4"/>
<dbReference type="GO" id="GO:0071215">
    <property type="term" value="P:cellular response to abscisic acid stimulus"/>
    <property type="evidence" value="ECO:0007669"/>
    <property type="project" value="UniProtKB-ARBA"/>
</dbReference>
<keyword evidence="6" id="KW-0472">Membrane</keyword>
<evidence type="ECO:0000256" key="5">
    <source>
        <dbReference type="ARBA" id="ARBA00022840"/>
    </source>
</evidence>